<reference evidence="2 3" key="1">
    <citation type="journal article" date="2024" name="G3 (Bethesda)">
        <title>Genome assembly of Hibiscus sabdariffa L. provides insights into metabolisms of medicinal natural products.</title>
        <authorList>
            <person name="Kim T."/>
        </authorList>
    </citation>
    <scope>NUCLEOTIDE SEQUENCE [LARGE SCALE GENOMIC DNA]</scope>
    <source>
        <strain evidence="2">TK-2024</strain>
        <tissue evidence="2">Old leaves</tissue>
    </source>
</reference>
<comment type="caution">
    <text evidence="2">The sequence shown here is derived from an EMBL/GenBank/DDBJ whole genome shotgun (WGS) entry which is preliminary data.</text>
</comment>
<proteinExistence type="predicted"/>
<dbReference type="EMBL" id="JBBPBM010000006">
    <property type="protein sequence ID" value="KAK8579381.1"/>
    <property type="molecule type" value="Genomic_DNA"/>
</dbReference>
<gene>
    <name evidence="2" type="ORF">V6N12_069707</name>
</gene>
<feature type="chain" id="PRO_5046932166" description="Triple gene block 3 protein" evidence="1">
    <location>
        <begin position="18"/>
        <end position="89"/>
    </location>
</feature>
<evidence type="ECO:0000313" key="2">
    <source>
        <dbReference type="EMBL" id="KAK8579381.1"/>
    </source>
</evidence>
<accession>A0ABR2FF04</accession>
<keyword evidence="3" id="KW-1185">Reference proteome</keyword>
<sequence>MGATLVLLGILVVTISALKTAGLQIDCIQHVTDIWQTRVDKLCVLVTGLTNGNVPSGLLINGKRALQAQLDNFLSCPNLVDTSGVIHEA</sequence>
<evidence type="ECO:0008006" key="4">
    <source>
        <dbReference type="Google" id="ProtNLM"/>
    </source>
</evidence>
<dbReference type="Proteomes" id="UP001472677">
    <property type="component" value="Unassembled WGS sequence"/>
</dbReference>
<evidence type="ECO:0000313" key="3">
    <source>
        <dbReference type="Proteomes" id="UP001472677"/>
    </source>
</evidence>
<feature type="signal peptide" evidence="1">
    <location>
        <begin position="1"/>
        <end position="17"/>
    </location>
</feature>
<name>A0ABR2FF04_9ROSI</name>
<protein>
    <recommendedName>
        <fullName evidence="4">Triple gene block 3 protein</fullName>
    </recommendedName>
</protein>
<keyword evidence="1" id="KW-0732">Signal</keyword>
<organism evidence="2 3">
    <name type="scientific">Hibiscus sabdariffa</name>
    <name type="common">roselle</name>
    <dbReference type="NCBI Taxonomy" id="183260"/>
    <lineage>
        <taxon>Eukaryota</taxon>
        <taxon>Viridiplantae</taxon>
        <taxon>Streptophyta</taxon>
        <taxon>Embryophyta</taxon>
        <taxon>Tracheophyta</taxon>
        <taxon>Spermatophyta</taxon>
        <taxon>Magnoliopsida</taxon>
        <taxon>eudicotyledons</taxon>
        <taxon>Gunneridae</taxon>
        <taxon>Pentapetalae</taxon>
        <taxon>rosids</taxon>
        <taxon>malvids</taxon>
        <taxon>Malvales</taxon>
        <taxon>Malvaceae</taxon>
        <taxon>Malvoideae</taxon>
        <taxon>Hibiscus</taxon>
    </lineage>
</organism>
<evidence type="ECO:0000256" key="1">
    <source>
        <dbReference type="SAM" id="SignalP"/>
    </source>
</evidence>